<evidence type="ECO:0000313" key="3">
    <source>
        <dbReference type="Proteomes" id="UP000325315"/>
    </source>
</evidence>
<keyword evidence="1" id="KW-0812">Transmembrane</keyword>
<keyword evidence="1" id="KW-1133">Transmembrane helix</keyword>
<accession>A0A5B6WDR9</accession>
<dbReference type="Proteomes" id="UP000325315">
    <property type="component" value="Unassembled WGS sequence"/>
</dbReference>
<evidence type="ECO:0000313" key="2">
    <source>
        <dbReference type="EMBL" id="KAA3479012.1"/>
    </source>
</evidence>
<reference evidence="3" key="1">
    <citation type="journal article" date="2019" name="Plant Biotechnol. J.">
        <title>Genome sequencing of the Australian wild diploid species Gossypium australe highlights disease resistance and delayed gland morphogenesis.</title>
        <authorList>
            <person name="Cai Y."/>
            <person name="Cai X."/>
            <person name="Wang Q."/>
            <person name="Wang P."/>
            <person name="Zhang Y."/>
            <person name="Cai C."/>
            <person name="Xu Y."/>
            <person name="Wang K."/>
            <person name="Zhou Z."/>
            <person name="Wang C."/>
            <person name="Geng S."/>
            <person name="Li B."/>
            <person name="Dong Q."/>
            <person name="Hou Y."/>
            <person name="Wang H."/>
            <person name="Ai P."/>
            <person name="Liu Z."/>
            <person name="Yi F."/>
            <person name="Sun M."/>
            <person name="An G."/>
            <person name="Cheng J."/>
            <person name="Zhang Y."/>
            <person name="Shi Q."/>
            <person name="Xie Y."/>
            <person name="Shi X."/>
            <person name="Chang Y."/>
            <person name="Huang F."/>
            <person name="Chen Y."/>
            <person name="Hong S."/>
            <person name="Mi L."/>
            <person name="Sun Q."/>
            <person name="Zhang L."/>
            <person name="Zhou B."/>
            <person name="Peng R."/>
            <person name="Zhang X."/>
            <person name="Liu F."/>
        </authorList>
    </citation>
    <scope>NUCLEOTIDE SEQUENCE [LARGE SCALE GENOMIC DNA]</scope>
    <source>
        <strain evidence="3">cv. PA1801</strain>
    </source>
</reference>
<organism evidence="2 3">
    <name type="scientific">Gossypium australe</name>
    <dbReference type="NCBI Taxonomy" id="47621"/>
    <lineage>
        <taxon>Eukaryota</taxon>
        <taxon>Viridiplantae</taxon>
        <taxon>Streptophyta</taxon>
        <taxon>Embryophyta</taxon>
        <taxon>Tracheophyta</taxon>
        <taxon>Spermatophyta</taxon>
        <taxon>Magnoliopsida</taxon>
        <taxon>eudicotyledons</taxon>
        <taxon>Gunneridae</taxon>
        <taxon>Pentapetalae</taxon>
        <taxon>rosids</taxon>
        <taxon>malvids</taxon>
        <taxon>Malvales</taxon>
        <taxon>Malvaceae</taxon>
        <taxon>Malvoideae</taxon>
        <taxon>Gossypium</taxon>
    </lineage>
</organism>
<dbReference type="AlphaFoldDB" id="A0A5B6WDR9"/>
<sequence length="89" mass="10157">MHIHRKESSRKKEAQYCPISPFLSLSLNFLHFSLSLLIPLTLAIILGQSPKLKIPQSINQLIHLSLTVTGILPWCYTYDPPCIICYAMF</sequence>
<dbReference type="EMBL" id="SMMG02000003">
    <property type="protein sequence ID" value="KAA3479012.1"/>
    <property type="molecule type" value="Genomic_DNA"/>
</dbReference>
<name>A0A5B6WDR9_9ROSI</name>
<proteinExistence type="predicted"/>
<keyword evidence="1" id="KW-0472">Membrane</keyword>
<protein>
    <submittedName>
        <fullName evidence="2">DUF688 domain-containing protein</fullName>
    </submittedName>
</protein>
<keyword evidence="3" id="KW-1185">Reference proteome</keyword>
<evidence type="ECO:0000256" key="1">
    <source>
        <dbReference type="SAM" id="Phobius"/>
    </source>
</evidence>
<dbReference type="OrthoDB" id="677721at2759"/>
<gene>
    <name evidence="2" type="ORF">EPI10_019570</name>
</gene>
<comment type="caution">
    <text evidence="2">The sequence shown here is derived from an EMBL/GenBank/DDBJ whole genome shotgun (WGS) entry which is preliminary data.</text>
</comment>
<feature type="transmembrane region" description="Helical" evidence="1">
    <location>
        <begin position="21"/>
        <end position="46"/>
    </location>
</feature>